<name>A0ABT1Y6J8_9FIRM</name>
<evidence type="ECO:0000313" key="3">
    <source>
        <dbReference type="Proteomes" id="UP001524944"/>
    </source>
</evidence>
<organism evidence="2 3">
    <name type="scientific">Dehalobacterium formicoaceticum</name>
    <dbReference type="NCBI Taxonomy" id="51515"/>
    <lineage>
        <taxon>Bacteria</taxon>
        <taxon>Bacillati</taxon>
        <taxon>Bacillota</taxon>
        <taxon>Clostridia</taxon>
        <taxon>Eubacteriales</taxon>
        <taxon>Peptococcaceae</taxon>
        <taxon>Dehalobacterium</taxon>
    </lineage>
</organism>
<proteinExistence type="predicted"/>
<sequence length="74" mass="8242">MIIAVLILIFSVLALIAVLELFKKRQWQQLITVLMLLAFGFTLSFLLAIGIEVPNPNKGIEFLIKGSGLPKLFD</sequence>
<feature type="transmembrane region" description="Helical" evidence="1">
    <location>
        <begin position="30"/>
        <end position="51"/>
    </location>
</feature>
<keyword evidence="3" id="KW-1185">Reference proteome</keyword>
<keyword evidence="1" id="KW-1133">Transmembrane helix</keyword>
<gene>
    <name evidence="2" type="ORF">NVS47_09420</name>
</gene>
<keyword evidence="1" id="KW-0812">Transmembrane</keyword>
<dbReference type="RefSeq" id="WP_089610939.1">
    <property type="nucleotide sequence ID" value="NZ_CP022121.1"/>
</dbReference>
<accession>A0ABT1Y6J8</accession>
<protein>
    <submittedName>
        <fullName evidence="2">Uncharacterized protein</fullName>
    </submittedName>
</protein>
<keyword evidence="1" id="KW-0472">Membrane</keyword>
<comment type="caution">
    <text evidence="2">The sequence shown here is derived from an EMBL/GenBank/DDBJ whole genome shotgun (WGS) entry which is preliminary data.</text>
</comment>
<evidence type="ECO:0000313" key="2">
    <source>
        <dbReference type="EMBL" id="MCR6545725.1"/>
    </source>
</evidence>
<dbReference type="EMBL" id="JANPWE010000004">
    <property type="protein sequence ID" value="MCR6545725.1"/>
    <property type="molecule type" value="Genomic_DNA"/>
</dbReference>
<reference evidence="2 3" key="1">
    <citation type="submission" date="2022-08" db="EMBL/GenBank/DDBJ databases">
        <title>Proteogenomics of the novel Dehalobacterium formicoaceticum strain EZ94 highlights a key role of methyltransferases during anaerobic dichloromethane degradation.</title>
        <authorList>
            <person name="Wasmund K."/>
        </authorList>
    </citation>
    <scope>NUCLEOTIDE SEQUENCE [LARGE SCALE GENOMIC DNA]</scope>
    <source>
        <strain evidence="2 3">EZ94</strain>
    </source>
</reference>
<dbReference type="Proteomes" id="UP001524944">
    <property type="component" value="Unassembled WGS sequence"/>
</dbReference>
<evidence type="ECO:0000256" key="1">
    <source>
        <dbReference type="SAM" id="Phobius"/>
    </source>
</evidence>